<evidence type="ECO:0000256" key="1">
    <source>
        <dbReference type="SAM" id="MobiDB-lite"/>
    </source>
</evidence>
<accession>A0A066WFF9</accession>
<dbReference type="EMBL" id="JMSN01000007">
    <property type="protein sequence ID" value="KDN52712.1"/>
    <property type="molecule type" value="Genomic_DNA"/>
</dbReference>
<dbReference type="HOGENOM" id="CLU_037449_1_0_1"/>
<organism evidence="3 4">
    <name type="scientific">Tilletiaria anomala (strain ATCC 24038 / CBS 436.72 / UBC 951)</name>
    <dbReference type="NCBI Taxonomy" id="1037660"/>
    <lineage>
        <taxon>Eukaryota</taxon>
        <taxon>Fungi</taxon>
        <taxon>Dikarya</taxon>
        <taxon>Basidiomycota</taxon>
        <taxon>Ustilaginomycotina</taxon>
        <taxon>Exobasidiomycetes</taxon>
        <taxon>Georgefischeriales</taxon>
        <taxon>Tilletiariaceae</taxon>
        <taxon>Tilletiaria</taxon>
    </lineage>
</organism>
<feature type="region of interest" description="Disordered" evidence="1">
    <location>
        <begin position="250"/>
        <end position="275"/>
    </location>
</feature>
<keyword evidence="4" id="KW-1185">Reference proteome</keyword>
<dbReference type="RefSeq" id="XP_013245551.1">
    <property type="nucleotide sequence ID" value="XM_013390097.1"/>
</dbReference>
<evidence type="ECO:0000313" key="4">
    <source>
        <dbReference type="Proteomes" id="UP000027361"/>
    </source>
</evidence>
<dbReference type="STRING" id="1037660.A0A066WFF9"/>
<feature type="signal peptide" evidence="2">
    <location>
        <begin position="1"/>
        <end position="19"/>
    </location>
</feature>
<evidence type="ECO:0008006" key="5">
    <source>
        <dbReference type="Google" id="ProtNLM"/>
    </source>
</evidence>
<proteinExistence type="predicted"/>
<protein>
    <recommendedName>
        <fullName evidence="5">Heme haloperoxidase family profile domain-containing protein</fullName>
    </recommendedName>
</protein>
<gene>
    <name evidence="3" type="ORF">K437DRAFT_162155</name>
</gene>
<feature type="chain" id="PRO_5001628983" description="Heme haloperoxidase family profile domain-containing protein" evidence="2">
    <location>
        <begin position="20"/>
        <end position="303"/>
    </location>
</feature>
<evidence type="ECO:0000313" key="3">
    <source>
        <dbReference type="EMBL" id="KDN52712.1"/>
    </source>
</evidence>
<dbReference type="InParanoid" id="A0A066WFF9"/>
<dbReference type="AlphaFoldDB" id="A0A066WFF9"/>
<dbReference type="Proteomes" id="UP000027361">
    <property type="component" value="Unassembled WGS sequence"/>
</dbReference>
<reference evidence="3 4" key="1">
    <citation type="submission" date="2014-05" db="EMBL/GenBank/DDBJ databases">
        <title>Draft genome sequence of a rare smut relative, Tilletiaria anomala UBC 951.</title>
        <authorList>
            <consortium name="DOE Joint Genome Institute"/>
            <person name="Toome M."/>
            <person name="Kuo A."/>
            <person name="Henrissat B."/>
            <person name="Lipzen A."/>
            <person name="Tritt A."/>
            <person name="Yoshinaga Y."/>
            <person name="Zane M."/>
            <person name="Barry K."/>
            <person name="Grigoriev I.V."/>
            <person name="Spatafora J.W."/>
            <person name="Aimea M.C."/>
        </authorList>
    </citation>
    <scope>NUCLEOTIDE SEQUENCE [LARGE SCALE GENOMIC DNA]</scope>
    <source>
        <strain evidence="3 4">UBC 951</strain>
    </source>
</reference>
<evidence type="ECO:0000256" key="2">
    <source>
        <dbReference type="SAM" id="SignalP"/>
    </source>
</evidence>
<sequence length="303" mass="30190">MKFTAITVGALAGAAAVSAESFCDKYSTALFNSTDGAQQLTLLTLVVNSALIGNYSNATSANAPVKPTGILTANGTFNGVNNINLLKYFDGSLLSTNRNGKAVSLNFLDGGGATPLKQNKAANDTKSNQHMLITHLYSYFGSLLGCSSVGKNGFPAYAGSTSQYDVHRFMNLNSAELGYFIQEVAYSAVSFGVSMEDIAPVGQALGTFFNNKCGAPLAVPSSASPAVQSVCLDPTCPVAGNSTCTASNSGTNGTDPAAAPGSSSSSGSGASGSGTTASSAGKVASGVAGALIAGAALAIATLI</sequence>
<feature type="compositionally biased region" description="Low complexity" evidence="1">
    <location>
        <begin position="256"/>
        <end position="275"/>
    </location>
</feature>
<dbReference type="GeneID" id="25261751"/>
<comment type="caution">
    <text evidence="3">The sequence shown here is derived from an EMBL/GenBank/DDBJ whole genome shotgun (WGS) entry which is preliminary data.</text>
</comment>
<name>A0A066WFF9_TILAU</name>
<dbReference type="OrthoDB" id="2110578at2759"/>
<dbReference type="OMA" id="NTSICDY"/>
<keyword evidence="2" id="KW-0732">Signal</keyword>